<dbReference type="Proteomes" id="UP000075635">
    <property type="component" value="Unassembled WGS sequence"/>
</dbReference>
<protein>
    <submittedName>
        <fullName evidence="1">Uncharacterized protein</fullName>
    </submittedName>
</protein>
<comment type="caution">
    <text evidence="1">The sequence shown here is derived from an EMBL/GenBank/DDBJ whole genome shotgun (WGS) entry which is preliminary data.</text>
</comment>
<organism evidence="1 2">
    <name type="scientific">Sorangium cellulosum</name>
    <name type="common">Polyangium cellulosum</name>
    <dbReference type="NCBI Taxonomy" id="56"/>
    <lineage>
        <taxon>Bacteria</taxon>
        <taxon>Pseudomonadati</taxon>
        <taxon>Myxococcota</taxon>
        <taxon>Polyangia</taxon>
        <taxon>Polyangiales</taxon>
        <taxon>Polyangiaceae</taxon>
        <taxon>Sorangium</taxon>
    </lineage>
</organism>
<dbReference type="EMBL" id="JEMB01001507">
    <property type="protein sequence ID" value="KYF86769.1"/>
    <property type="molecule type" value="Genomic_DNA"/>
</dbReference>
<gene>
    <name evidence="1" type="ORF">BE17_01965</name>
</gene>
<proteinExistence type="predicted"/>
<accession>A0A150S2S5</accession>
<name>A0A150S2S5_SORCE</name>
<evidence type="ECO:0000313" key="2">
    <source>
        <dbReference type="Proteomes" id="UP000075635"/>
    </source>
</evidence>
<sequence>MHGPSLRTGLLLLGALLAASPGCEDVDVFIPLPEQSGPAGVLDGTVTYSGPRPCTKDGHVVGAAIVLGFDTRLLPPPEGLGASAASIDVITGDELFGGLGAALDPAPDGALRCPAPDAPPVTVSATWRMSPLPAGTYQIRGFYDRDGDFDPTFSIANLPSQGDVAGGAIENATEVLGGAAPRYREVTLAAPIPETGARISGIAVTLGLPLPLERPVFHVAEVLAPPSGVTQSAGEVVMASDFQLDVFSPAAPAETEASLLRLRLAAGVPGKEAARAAAPPLSLPVGGDAAPTLTYARQDVNGDGELDGKDHVPDSPLIPALFPLSVFSKLEGDSKLVSQAAPAVVLQGLTIYEDLLTTAGQIGSDDLNDPKESALVGVRPAALCMHPTDPARGGVLVISHAEDREGNPIIAEEGAADVEEALSRQFGRAIKIVYGCLPEGRYALNLIYGTGQAWTVPNEAGVCAPSEPAPSAEICGARPRLTSQDAVLRVGPPDDPAYCAEHPTPALCAP</sequence>
<evidence type="ECO:0000313" key="1">
    <source>
        <dbReference type="EMBL" id="KYF86769.1"/>
    </source>
</evidence>
<dbReference type="AlphaFoldDB" id="A0A150S2S5"/>
<reference evidence="1 2" key="1">
    <citation type="submission" date="2014-02" db="EMBL/GenBank/DDBJ databases">
        <title>The small core and large imbalanced accessory genome model reveals a collaborative survival strategy of Sorangium cellulosum strains in nature.</title>
        <authorList>
            <person name="Han K."/>
            <person name="Peng R."/>
            <person name="Blom J."/>
            <person name="Li Y.-Z."/>
        </authorList>
    </citation>
    <scope>NUCLEOTIDE SEQUENCE [LARGE SCALE GENOMIC DNA]</scope>
    <source>
        <strain evidence="1 2">So0011-07</strain>
    </source>
</reference>